<reference evidence="1 3" key="1">
    <citation type="journal article" date="2017" name="Nature">
        <title>The sunflower genome provides insights into oil metabolism, flowering and Asterid evolution.</title>
        <authorList>
            <person name="Badouin H."/>
            <person name="Gouzy J."/>
            <person name="Grassa C.J."/>
            <person name="Murat F."/>
            <person name="Staton S.E."/>
            <person name="Cottret L."/>
            <person name="Lelandais-Briere C."/>
            <person name="Owens G.L."/>
            <person name="Carrere S."/>
            <person name="Mayjonade B."/>
            <person name="Legrand L."/>
            <person name="Gill N."/>
            <person name="Kane N.C."/>
            <person name="Bowers J.E."/>
            <person name="Hubner S."/>
            <person name="Bellec A."/>
            <person name="Berard A."/>
            <person name="Berges H."/>
            <person name="Blanchet N."/>
            <person name="Boniface M.C."/>
            <person name="Brunel D."/>
            <person name="Catrice O."/>
            <person name="Chaidir N."/>
            <person name="Claudel C."/>
            <person name="Donnadieu C."/>
            <person name="Faraut T."/>
            <person name="Fievet G."/>
            <person name="Helmstetter N."/>
            <person name="King M."/>
            <person name="Knapp S.J."/>
            <person name="Lai Z."/>
            <person name="Le Paslier M.C."/>
            <person name="Lippi Y."/>
            <person name="Lorenzon L."/>
            <person name="Mandel J.R."/>
            <person name="Marage G."/>
            <person name="Marchand G."/>
            <person name="Marquand E."/>
            <person name="Bret-Mestries E."/>
            <person name="Morien E."/>
            <person name="Nambeesan S."/>
            <person name="Nguyen T."/>
            <person name="Pegot-Espagnet P."/>
            <person name="Pouilly N."/>
            <person name="Raftis F."/>
            <person name="Sallet E."/>
            <person name="Schiex T."/>
            <person name="Thomas J."/>
            <person name="Vandecasteele C."/>
            <person name="Vares D."/>
            <person name="Vear F."/>
            <person name="Vautrin S."/>
            <person name="Crespi M."/>
            <person name="Mangin B."/>
            <person name="Burke J.M."/>
            <person name="Salse J."/>
            <person name="Munos S."/>
            <person name="Vincourt P."/>
            <person name="Rieseberg L.H."/>
            <person name="Langlade N.B."/>
        </authorList>
    </citation>
    <scope>NUCLEOTIDE SEQUENCE [LARGE SCALE GENOMIC DNA]</scope>
    <source>
        <strain evidence="3">cv. SF193</strain>
        <tissue evidence="1">Leaves</tissue>
    </source>
</reference>
<organism evidence="2 3">
    <name type="scientific">Helianthus annuus</name>
    <name type="common">Common sunflower</name>
    <dbReference type="NCBI Taxonomy" id="4232"/>
    <lineage>
        <taxon>Eukaryota</taxon>
        <taxon>Viridiplantae</taxon>
        <taxon>Streptophyta</taxon>
        <taxon>Embryophyta</taxon>
        <taxon>Tracheophyta</taxon>
        <taxon>Spermatophyta</taxon>
        <taxon>Magnoliopsida</taxon>
        <taxon>eudicotyledons</taxon>
        <taxon>Gunneridae</taxon>
        <taxon>Pentapetalae</taxon>
        <taxon>asterids</taxon>
        <taxon>campanulids</taxon>
        <taxon>Asterales</taxon>
        <taxon>Asteraceae</taxon>
        <taxon>Asteroideae</taxon>
        <taxon>Heliantheae alliance</taxon>
        <taxon>Heliantheae</taxon>
        <taxon>Helianthus</taxon>
    </lineage>
</organism>
<dbReference type="InParanoid" id="A0A251TJ54"/>
<name>A0A251TJ54_HELAN</name>
<dbReference type="AlphaFoldDB" id="A0A251TJ54"/>
<proteinExistence type="predicted"/>
<dbReference type="InterPro" id="IPR029001">
    <property type="entry name" value="ITPase-like_fam"/>
</dbReference>
<evidence type="ECO:0000313" key="2">
    <source>
        <dbReference type="EMBL" id="OTG11120.1"/>
    </source>
</evidence>
<evidence type="ECO:0000313" key="1">
    <source>
        <dbReference type="EMBL" id="KAF5765372.1"/>
    </source>
</evidence>
<gene>
    <name evidence="2" type="ORF">HannXRQ_Chr10g0295271</name>
    <name evidence="1" type="ORF">HanXRQr2_Chr15g0703031</name>
</gene>
<dbReference type="OrthoDB" id="10267058at2759"/>
<evidence type="ECO:0000313" key="3">
    <source>
        <dbReference type="Proteomes" id="UP000215914"/>
    </source>
</evidence>
<dbReference type="EMBL" id="CM007899">
    <property type="protein sequence ID" value="OTG11120.1"/>
    <property type="molecule type" value="Genomic_DNA"/>
</dbReference>
<dbReference type="Gramene" id="mRNA:HanXRQr2_Chr15g0703031">
    <property type="protein sequence ID" value="mRNA:HanXRQr2_Chr15g0703031"/>
    <property type="gene ID" value="HanXRQr2_Chr15g0703031"/>
</dbReference>
<sequence length="144" mass="16922">MYNLFRIKLQFLHVKENRFFSPDSMTSLPWDDRKSKSVARMKRAKGIWRFRRTVHGISYINAERCEDNTGFFSSMARRKILQEMGFDFTVMAADIDEMSIRREISNPEVTREIPPVLAASQSARLLNSPYSNSHIYSKVVMEYE</sequence>
<dbReference type="STRING" id="4232.A0A251TJ54"/>
<dbReference type="Gene3D" id="3.90.950.10">
    <property type="match status" value="1"/>
</dbReference>
<reference evidence="1" key="3">
    <citation type="submission" date="2020-06" db="EMBL/GenBank/DDBJ databases">
        <title>Helianthus annuus Genome sequencing and assembly Release 2.</title>
        <authorList>
            <person name="Gouzy J."/>
            <person name="Langlade N."/>
            <person name="Munos S."/>
        </authorList>
    </citation>
    <scope>NUCLEOTIDE SEQUENCE</scope>
    <source>
        <tissue evidence="1">Leaves</tissue>
    </source>
</reference>
<dbReference type="EMBL" id="MNCJ02000330">
    <property type="protein sequence ID" value="KAF5765372.1"/>
    <property type="molecule type" value="Genomic_DNA"/>
</dbReference>
<reference evidence="2" key="2">
    <citation type="submission" date="2017-02" db="EMBL/GenBank/DDBJ databases">
        <title>Sunflower complete genome.</title>
        <authorList>
            <person name="Langlade N."/>
            <person name="Munos S."/>
        </authorList>
    </citation>
    <scope>NUCLEOTIDE SEQUENCE [LARGE SCALE GENOMIC DNA]</scope>
    <source>
        <tissue evidence="2">Leaves</tissue>
    </source>
</reference>
<dbReference type="Proteomes" id="UP000215914">
    <property type="component" value="Chromosome 10"/>
</dbReference>
<keyword evidence="3" id="KW-1185">Reference proteome</keyword>
<protein>
    <submittedName>
        <fullName evidence="2">Putative inosine triphosphate pyrophosphatase-like protein</fullName>
    </submittedName>
</protein>
<accession>A0A251TJ54</accession>